<name>A0A927ZUE5_SELRU</name>
<protein>
    <recommendedName>
        <fullName evidence="6">O-GlcNAc transferase C-terminal domain-containing protein</fullName>
    </recommendedName>
</protein>
<feature type="domain" description="O-GlcNAc transferase C-terminal" evidence="6">
    <location>
        <begin position="118"/>
        <end position="279"/>
    </location>
</feature>
<evidence type="ECO:0000256" key="3">
    <source>
        <dbReference type="ARBA" id="ARBA00022679"/>
    </source>
</evidence>
<dbReference type="PANTHER" id="PTHR44835">
    <property type="entry name" value="UDP-N-ACETYLGLUCOSAMINE--PEPTIDE N-ACETYLGLUCOSAMINYLTRANSFERASE SPINDLY-RELATED"/>
    <property type="match status" value="1"/>
</dbReference>
<accession>A0A927ZUE5</accession>
<sequence>MSRFGQMYREMFKAYQEKNYQKVVEIGELTARTMPIAGKDAYYFHEMMTSCMFLLGRGEDACWHLERALQPETLPDNREKCWHFCSDALVWLHFFPQIQDKQVFAMHRLYGTLFDHIPRYRHDRRRKHTKIRIGYLSLDFYEHIVTNFAVQLYSAYDKERFEVHLYSIGNVHNEVTDWLSSMVDGWHDLQGRTASEVAAQIYADEIDILVDLAGHTHKGRTLQVMVYKPAPVQLSGIGYFNTTGLSEVDYYIADGYCDPPGNESLFTEKLLRLPHSHFCFTPSEDVLNCKRDWQLHEPRVFGSFSNFFKLNDYTLQLWLRIIRSVPGSRLLLKNVRPDVDEIEKMTARMLALGYRPEEMELRPGSKFYLDEYHDMDIALDPYPYPGGGTTCEALYMGVPVVSRYGRRHGSRFGYSLLCNMGLEELTAATEEDYVSTAVNLARSPEILQELHSNLRQIMQESPVMDSAGYVREMQAAYSRIYKEWLGGQRQ</sequence>
<dbReference type="AlphaFoldDB" id="A0A927ZUE5"/>
<keyword evidence="5" id="KW-0802">TPR repeat</keyword>
<gene>
    <name evidence="7" type="ORF">E7201_04325</name>
</gene>
<dbReference type="EMBL" id="SVBY01000022">
    <property type="protein sequence ID" value="MBE6092390.1"/>
    <property type="molecule type" value="Genomic_DNA"/>
</dbReference>
<dbReference type="InterPro" id="IPR051939">
    <property type="entry name" value="Glycosyltr_41/O-GlcNAc_trsf"/>
</dbReference>
<evidence type="ECO:0000256" key="2">
    <source>
        <dbReference type="ARBA" id="ARBA00022676"/>
    </source>
</evidence>
<evidence type="ECO:0000313" key="8">
    <source>
        <dbReference type="Proteomes" id="UP000761380"/>
    </source>
</evidence>
<dbReference type="Gene3D" id="3.40.50.11380">
    <property type="match status" value="1"/>
</dbReference>
<evidence type="ECO:0000256" key="4">
    <source>
        <dbReference type="ARBA" id="ARBA00022737"/>
    </source>
</evidence>
<dbReference type="GO" id="GO:0016757">
    <property type="term" value="F:glycosyltransferase activity"/>
    <property type="evidence" value="ECO:0007669"/>
    <property type="project" value="UniProtKB-KW"/>
</dbReference>
<keyword evidence="2" id="KW-0328">Glycosyltransferase</keyword>
<evidence type="ECO:0000313" key="7">
    <source>
        <dbReference type="EMBL" id="MBE6092390.1"/>
    </source>
</evidence>
<keyword evidence="4" id="KW-0677">Repeat</keyword>
<evidence type="ECO:0000256" key="1">
    <source>
        <dbReference type="ARBA" id="ARBA00004922"/>
    </source>
</evidence>
<comment type="pathway">
    <text evidence="1">Protein modification; protein glycosylation.</text>
</comment>
<reference evidence="7" key="1">
    <citation type="submission" date="2019-04" db="EMBL/GenBank/DDBJ databases">
        <title>Evolution of Biomass-Degrading Anaerobic Consortia Revealed by Metagenomics.</title>
        <authorList>
            <person name="Peng X."/>
        </authorList>
    </citation>
    <scope>NUCLEOTIDE SEQUENCE</scope>
    <source>
        <strain evidence="7">SIG240</strain>
    </source>
</reference>
<keyword evidence="3" id="KW-0808">Transferase</keyword>
<comment type="caution">
    <text evidence="7">The sequence shown here is derived from an EMBL/GenBank/DDBJ whole genome shotgun (WGS) entry which is preliminary data.</text>
</comment>
<dbReference type="Proteomes" id="UP000761380">
    <property type="component" value="Unassembled WGS sequence"/>
</dbReference>
<dbReference type="SUPFAM" id="SSF53756">
    <property type="entry name" value="UDP-Glycosyltransferase/glycogen phosphorylase"/>
    <property type="match status" value="1"/>
</dbReference>
<evidence type="ECO:0000259" key="6">
    <source>
        <dbReference type="Pfam" id="PF13844"/>
    </source>
</evidence>
<dbReference type="Gene3D" id="3.40.50.2000">
    <property type="entry name" value="Glycogen Phosphorylase B"/>
    <property type="match status" value="1"/>
</dbReference>
<proteinExistence type="predicted"/>
<organism evidence="7 8">
    <name type="scientific">Selenomonas ruminantium</name>
    <dbReference type="NCBI Taxonomy" id="971"/>
    <lineage>
        <taxon>Bacteria</taxon>
        <taxon>Bacillati</taxon>
        <taxon>Bacillota</taxon>
        <taxon>Negativicutes</taxon>
        <taxon>Selenomonadales</taxon>
        <taxon>Selenomonadaceae</taxon>
        <taxon>Selenomonas</taxon>
    </lineage>
</organism>
<feature type="domain" description="O-GlcNAc transferase C-terminal" evidence="6">
    <location>
        <begin position="282"/>
        <end position="473"/>
    </location>
</feature>
<evidence type="ECO:0000256" key="5">
    <source>
        <dbReference type="ARBA" id="ARBA00022803"/>
    </source>
</evidence>
<dbReference type="InterPro" id="IPR029489">
    <property type="entry name" value="OGT/SEC/SPY_C"/>
</dbReference>
<dbReference type="PANTHER" id="PTHR44835:SF1">
    <property type="entry name" value="PROTEIN O-GLCNAC TRANSFERASE"/>
    <property type="match status" value="1"/>
</dbReference>
<dbReference type="Pfam" id="PF13844">
    <property type="entry name" value="Glyco_transf_41"/>
    <property type="match status" value="2"/>
</dbReference>